<dbReference type="SUPFAM" id="SSF53955">
    <property type="entry name" value="Lysozyme-like"/>
    <property type="match status" value="1"/>
</dbReference>
<dbReference type="InterPro" id="IPR023347">
    <property type="entry name" value="Lysozyme_dom_sf"/>
</dbReference>
<dbReference type="GO" id="GO:0031640">
    <property type="term" value="P:killing of cells of another organism"/>
    <property type="evidence" value="ECO:0007669"/>
    <property type="project" value="UniProtKB-KW"/>
</dbReference>
<dbReference type="GO" id="GO:0042742">
    <property type="term" value="P:defense response to bacterium"/>
    <property type="evidence" value="ECO:0007669"/>
    <property type="project" value="UniProtKB-KW"/>
</dbReference>
<dbReference type="Gene3D" id="1.10.530.40">
    <property type="match status" value="1"/>
</dbReference>
<dbReference type="EMBL" id="LAZR01006970">
    <property type="protein sequence ID" value="KKM88344.1"/>
    <property type="molecule type" value="Genomic_DNA"/>
</dbReference>
<dbReference type="AlphaFoldDB" id="A0A0F9L134"/>
<evidence type="ECO:0008006" key="4">
    <source>
        <dbReference type="Google" id="ProtNLM"/>
    </source>
</evidence>
<dbReference type="InterPro" id="IPR002196">
    <property type="entry name" value="Glyco_hydro_24"/>
</dbReference>
<dbReference type="GO" id="GO:0003796">
    <property type="term" value="F:lysozyme activity"/>
    <property type="evidence" value="ECO:0007669"/>
    <property type="project" value="InterPro"/>
</dbReference>
<gene>
    <name evidence="3" type="ORF">LCGC14_1259720</name>
</gene>
<dbReference type="PANTHER" id="PTHR37406:SF1">
    <property type="entry name" value="T4-TYPE LYSOZYME 1-RELATED"/>
    <property type="match status" value="1"/>
</dbReference>
<comment type="caution">
    <text evidence="3">The sequence shown here is derived from an EMBL/GenBank/DDBJ whole genome shotgun (WGS) entry which is preliminary data.</text>
</comment>
<accession>A0A0F9L134</accession>
<organism evidence="3">
    <name type="scientific">marine sediment metagenome</name>
    <dbReference type="NCBI Taxonomy" id="412755"/>
    <lineage>
        <taxon>unclassified sequences</taxon>
        <taxon>metagenomes</taxon>
        <taxon>ecological metagenomes</taxon>
    </lineage>
</organism>
<dbReference type="PANTHER" id="PTHR37406">
    <property type="entry name" value="T4-TYPE LYSOZYME 1-RELATED"/>
    <property type="match status" value="1"/>
</dbReference>
<protein>
    <recommendedName>
        <fullName evidence="4">Lysozyme</fullName>
    </recommendedName>
</protein>
<dbReference type="GO" id="GO:0016998">
    <property type="term" value="P:cell wall macromolecule catabolic process"/>
    <property type="evidence" value="ECO:0007669"/>
    <property type="project" value="InterPro"/>
</dbReference>
<sequence>MASIELLNKMLKLDEGLRLKPYLDTADPPKLTIGIGRNLDDVGISEQEALMLLDSDIAKLLVNAHLQRILNGHDQVRQSVILNMAFNMGVKGLLKFRNMLSAFEAKDYVTAALEMLDSKWAEQVGDRAIRLAYMMKDGKIHDDYA</sequence>
<proteinExistence type="predicted"/>
<evidence type="ECO:0000256" key="1">
    <source>
        <dbReference type="ARBA" id="ARBA00022529"/>
    </source>
</evidence>
<keyword evidence="1" id="KW-0929">Antimicrobial</keyword>
<dbReference type="Pfam" id="PF00959">
    <property type="entry name" value="Phage_lysozyme"/>
    <property type="match status" value="1"/>
</dbReference>
<name>A0A0F9L134_9ZZZZ</name>
<dbReference type="InterPro" id="IPR023346">
    <property type="entry name" value="Lysozyme-like_dom_sf"/>
</dbReference>
<evidence type="ECO:0000256" key="2">
    <source>
        <dbReference type="ARBA" id="ARBA00022638"/>
    </source>
</evidence>
<dbReference type="GO" id="GO:0009253">
    <property type="term" value="P:peptidoglycan catabolic process"/>
    <property type="evidence" value="ECO:0007669"/>
    <property type="project" value="InterPro"/>
</dbReference>
<dbReference type="InterPro" id="IPR052619">
    <property type="entry name" value="Phage_lysozyme-like"/>
</dbReference>
<evidence type="ECO:0000313" key="3">
    <source>
        <dbReference type="EMBL" id="KKM88344.1"/>
    </source>
</evidence>
<reference evidence="3" key="1">
    <citation type="journal article" date="2015" name="Nature">
        <title>Complex archaea that bridge the gap between prokaryotes and eukaryotes.</title>
        <authorList>
            <person name="Spang A."/>
            <person name="Saw J.H."/>
            <person name="Jorgensen S.L."/>
            <person name="Zaremba-Niedzwiedzka K."/>
            <person name="Martijn J."/>
            <person name="Lind A.E."/>
            <person name="van Eijk R."/>
            <person name="Schleper C."/>
            <person name="Guy L."/>
            <person name="Ettema T.J."/>
        </authorList>
    </citation>
    <scope>NUCLEOTIDE SEQUENCE</scope>
</reference>
<keyword evidence="2" id="KW-0081">Bacteriolytic enzyme</keyword>